<name>A0A4Z2HLQ0_9TELE</name>
<protein>
    <submittedName>
        <fullName evidence="1">Uncharacterized protein</fullName>
    </submittedName>
</protein>
<keyword evidence="2" id="KW-1185">Reference proteome</keyword>
<organism evidence="1 2">
    <name type="scientific">Liparis tanakae</name>
    <name type="common">Tanaka's snailfish</name>
    <dbReference type="NCBI Taxonomy" id="230148"/>
    <lineage>
        <taxon>Eukaryota</taxon>
        <taxon>Metazoa</taxon>
        <taxon>Chordata</taxon>
        <taxon>Craniata</taxon>
        <taxon>Vertebrata</taxon>
        <taxon>Euteleostomi</taxon>
        <taxon>Actinopterygii</taxon>
        <taxon>Neopterygii</taxon>
        <taxon>Teleostei</taxon>
        <taxon>Neoteleostei</taxon>
        <taxon>Acanthomorphata</taxon>
        <taxon>Eupercaria</taxon>
        <taxon>Perciformes</taxon>
        <taxon>Cottioidei</taxon>
        <taxon>Cottales</taxon>
        <taxon>Liparidae</taxon>
        <taxon>Liparis</taxon>
    </lineage>
</organism>
<accession>A0A4Z2HLQ0</accession>
<comment type="caution">
    <text evidence="1">The sequence shown here is derived from an EMBL/GenBank/DDBJ whole genome shotgun (WGS) entry which is preliminary data.</text>
</comment>
<gene>
    <name evidence="1" type="ORF">EYF80_023923</name>
</gene>
<dbReference type="Proteomes" id="UP000314294">
    <property type="component" value="Unassembled WGS sequence"/>
</dbReference>
<proteinExistence type="predicted"/>
<dbReference type="EMBL" id="SRLO01000228">
    <property type="protein sequence ID" value="TNN65923.1"/>
    <property type="molecule type" value="Genomic_DNA"/>
</dbReference>
<dbReference type="AlphaFoldDB" id="A0A4Z2HLQ0"/>
<sequence length="178" mass="19486">MTGEIGRRGRVDALGGGGFAEGFMSTDQLLHLVDTRAELVAADQRLLSGQPRLRHHGLLGKLLLGSEQPAEFCPSRYTPWCSGCEPPLRSADSGDDRLHPHDLISDHAEEPQLVRLGGDLHSTLLAGRQQLFPQLHDLVLAARDGFSLLAGIDRPELGRALLQLTHLAEWGERILGRR</sequence>
<evidence type="ECO:0000313" key="2">
    <source>
        <dbReference type="Proteomes" id="UP000314294"/>
    </source>
</evidence>
<evidence type="ECO:0000313" key="1">
    <source>
        <dbReference type="EMBL" id="TNN65923.1"/>
    </source>
</evidence>
<reference evidence="1 2" key="1">
    <citation type="submission" date="2019-03" db="EMBL/GenBank/DDBJ databases">
        <title>First draft genome of Liparis tanakae, snailfish: a comprehensive survey of snailfish specific genes.</title>
        <authorList>
            <person name="Kim W."/>
            <person name="Song I."/>
            <person name="Jeong J.-H."/>
            <person name="Kim D."/>
            <person name="Kim S."/>
            <person name="Ryu S."/>
            <person name="Song J.Y."/>
            <person name="Lee S.K."/>
        </authorList>
    </citation>
    <scope>NUCLEOTIDE SEQUENCE [LARGE SCALE GENOMIC DNA]</scope>
    <source>
        <tissue evidence="1">Muscle</tissue>
    </source>
</reference>